<feature type="domain" description="Carrier" evidence="5">
    <location>
        <begin position="503"/>
        <end position="578"/>
    </location>
</feature>
<dbReference type="InterPro" id="IPR036736">
    <property type="entry name" value="ACP-like_sf"/>
</dbReference>
<protein>
    <submittedName>
        <fullName evidence="6">Non-ribosomal peptide synthetase</fullName>
    </submittedName>
</protein>
<proteinExistence type="inferred from homology"/>
<dbReference type="SUPFAM" id="SSF56801">
    <property type="entry name" value="Acetyl-CoA synthetase-like"/>
    <property type="match status" value="1"/>
</dbReference>
<dbReference type="InterPro" id="IPR045851">
    <property type="entry name" value="AMP-bd_C_sf"/>
</dbReference>
<evidence type="ECO:0000256" key="2">
    <source>
        <dbReference type="ARBA" id="ARBA00022450"/>
    </source>
</evidence>
<comment type="caution">
    <text evidence="6">The sequence shown here is derived from an EMBL/GenBank/DDBJ whole genome shotgun (WGS) entry which is preliminary data.</text>
</comment>
<evidence type="ECO:0000313" key="7">
    <source>
        <dbReference type="Proteomes" id="UP001365846"/>
    </source>
</evidence>
<accession>A0ABU8VKD3</accession>
<dbReference type="PANTHER" id="PTHR43201">
    <property type="entry name" value="ACYL-COA SYNTHETASE"/>
    <property type="match status" value="1"/>
</dbReference>
<evidence type="ECO:0000256" key="4">
    <source>
        <dbReference type="ARBA" id="ARBA00022598"/>
    </source>
</evidence>
<gene>
    <name evidence="6" type="ORF">WKW77_19910</name>
</gene>
<reference evidence="6 7" key="1">
    <citation type="submission" date="2024-03" db="EMBL/GenBank/DDBJ databases">
        <title>Novel species of the genus Variovorax.</title>
        <authorList>
            <person name="Liu Q."/>
            <person name="Xin Y.-H."/>
        </authorList>
    </citation>
    <scope>NUCLEOTIDE SEQUENCE [LARGE SCALE GENOMIC DNA]</scope>
    <source>
        <strain evidence="6 7">KACC 18899</strain>
    </source>
</reference>
<dbReference type="Pfam" id="PF00550">
    <property type="entry name" value="PP-binding"/>
    <property type="match status" value="1"/>
</dbReference>
<comment type="similarity">
    <text evidence="1">Belongs to the ATP-dependent AMP-binding enzyme family.</text>
</comment>
<name>A0ABU8VKD3_9BURK</name>
<dbReference type="InterPro" id="IPR042099">
    <property type="entry name" value="ANL_N_sf"/>
</dbReference>
<keyword evidence="3" id="KW-0597">Phosphoprotein</keyword>
<dbReference type="Pfam" id="PF13193">
    <property type="entry name" value="AMP-binding_C"/>
    <property type="match status" value="1"/>
</dbReference>
<dbReference type="PROSITE" id="PS00455">
    <property type="entry name" value="AMP_BINDING"/>
    <property type="match status" value="1"/>
</dbReference>
<keyword evidence="4" id="KW-0436">Ligase</keyword>
<dbReference type="InterPro" id="IPR006162">
    <property type="entry name" value="Ppantetheine_attach_site"/>
</dbReference>
<dbReference type="InterPro" id="IPR025110">
    <property type="entry name" value="AMP-bd_C"/>
</dbReference>
<dbReference type="RefSeq" id="WP_340358600.1">
    <property type="nucleotide sequence ID" value="NZ_JBBKZU010000008.1"/>
</dbReference>
<dbReference type="InterPro" id="IPR020806">
    <property type="entry name" value="PKS_PP-bd"/>
</dbReference>
<dbReference type="InterPro" id="IPR000873">
    <property type="entry name" value="AMP-dep_synth/lig_dom"/>
</dbReference>
<dbReference type="Gene3D" id="1.10.1200.10">
    <property type="entry name" value="ACP-like"/>
    <property type="match status" value="1"/>
</dbReference>
<keyword evidence="2" id="KW-0596">Phosphopantetheine</keyword>
<dbReference type="PANTHER" id="PTHR43201:SF5">
    <property type="entry name" value="MEDIUM-CHAIN ACYL-COA LIGASE ACSF2, MITOCHONDRIAL"/>
    <property type="match status" value="1"/>
</dbReference>
<dbReference type="PROSITE" id="PS50075">
    <property type="entry name" value="CARRIER"/>
    <property type="match status" value="1"/>
</dbReference>
<evidence type="ECO:0000259" key="5">
    <source>
        <dbReference type="PROSITE" id="PS50075"/>
    </source>
</evidence>
<dbReference type="InterPro" id="IPR009081">
    <property type="entry name" value="PP-bd_ACP"/>
</dbReference>
<dbReference type="EMBL" id="JBBKZU010000008">
    <property type="protein sequence ID" value="MEJ8813364.1"/>
    <property type="molecule type" value="Genomic_DNA"/>
</dbReference>
<dbReference type="Gene3D" id="3.40.50.12780">
    <property type="entry name" value="N-terminal domain of ligase-like"/>
    <property type="match status" value="1"/>
</dbReference>
<keyword evidence="7" id="KW-1185">Reference proteome</keyword>
<dbReference type="Gene3D" id="3.30.300.30">
    <property type="match status" value="1"/>
</dbReference>
<evidence type="ECO:0000256" key="3">
    <source>
        <dbReference type="ARBA" id="ARBA00022553"/>
    </source>
</evidence>
<dbReference type="SMART" id="SM00823">
    <property type="entry name" value="PKS_PP"/>
    <property type="match status" value="1"/>
</dbReference>
<evidence type="ECO:0000313" key="6">
    <source>
        <dbReference type="EMBL" id="MEJ8813364.1"/>
    </source>
</evidence>
<dbReference type="Proteomes" id="UP001365846">
    <property type="component" value="Unassembled WGS sequence"/>
</dbReference>
<dbReference type="SUPFAM" id="SSF47336">
    <property type="entry name" value="ACP-like"/>
    <property type="match status" value="1"/>
</dbReference>
<evidence type="ECO:0000256" key="1">
    <source>
        <dbReference type="ARBA" id="ARBA00006432"/>
    </source>
</evidence>
<sequence>MARHAHATPSAPALLAPGSSVVTYADLSDAATRAKVWLTSKGLGARSRIAVCLPHGIALALTVVAMGCHATVVALHPGLTETELAALLADARADALLGWPGDPLAARLARQQRITYLALDLERLLSGPTEVSDVETDACAGPLPDDTAFVLFTSGTTGQPKRVPLTHRQVLASACNIAQHLALTPDDRGLCLMPLFHSHGLVGGLLAPLAAGSSVVCTPGFDGAAFMSWFAEFAPTWYTAAPTIHRAIADLADEAGGAPSTHRLRFMRSASSALPAGLQQRLEHLWGAPVIESYGMTESATQMASNPLPPGLRKPGSVGLPAGAALRVIDDDGIDQPAGSVGSIVARGPVVFSGYEDAPEANAAAFRDGWFVTGDLGWFDADGYLYVVGRNADTINRGGEKFAPFEIERALLRLPAVAQAAAYPVPHPTLGEDVHAAVVLMHGSNAHPHAIRTALFGTLAAFKVPTRIHVLDEIPVGAGGKLQRRRLHESIECTAAASSGAPRALSAIEARVAMLFAGLLGRQVTRPDDNFLALGGDSLSAARLAQWVNETWGVDMSASAVLAAPTVGAFAALLLDAIDEADALGDALQNEIDQLTEGDIDRLLHHGA</sequence>
<dbReference type="Pfam" id="PF00501">
    <property type="entry name" value="AMP-binding"/>
    <property type="match status" value="1"/>
</dbReference>
<dbReference type="PROSITE" id="PS00012">
    <property type="entry name" value="PHOSPHOPANTETHEINE"/>
    <property type="match status" value="1"/>
</dbReference>
<organism evidence="6 7">
    <name type="scientific">Variovorax ureilyticus</name>
    <dbReference type="NCBI Taxonomy" id="1836198"/>
    <lineage>
        <taxon>Bacteria</taxon>
        <taxon>Pseudomonadati</taxon>
        <taxon>Pseudomonadota</taxon>
        <taxon>Betaproteobacteria</taxon>
        <taxon>Burkholderiales</taxon>
        <taxon>Comamonadaceae</taxon>
        <taxon>Variovorax</taxon>
    </lineage>
</organism>
<dbReference type="InterPro" id="IPR020845">
    <property type="entry name" value="AMP-binding_CS"/>
</dbReference>